<organism evidence="1">
    <name type="scientific">Proboscia inermis</name>
    <dbReference type="NCBI Taxonomy" id="420281"/>
    <lineage>
        <taxon>Eukaryota</taxon>
        <taxon>Sar</taxon>
        <taxon>Stramenopiles</taxon>
        <taxon>Ochrophyta</taxon>
        <taxon>Bacillariophyta</taxon>
        <taxon>Coscinodiscophyceae</taxon>
        <taxon>Rhizosoleniophycidae</taxon>
        <taxon>Rhizosoleniales</taxon>
        <taxon>Rhizosoleniaceae</taxon>
        <taxon>Proboscia</taxon>
    </lineage>
</organism>
<proteinExistence type="predicted"/>
<dbReference type="EMBL" id="HBEL01048966">
    <property type="protein sequence ID" value="CAD8426505.1"/>
    <property type="molecule type" value="Transcribed_RNA"/>
</dbReference>
<accession>A0A7S0GN86</accession>
<dbReference type="AlphaFoldDB" id="A0A7S0GN86"/>
<protein>
    <recommendedName>
        <fullName evidence="2">Sulfotransferase domain-containing protein</fullName>
    </recommendedName>
</protein>
<evidence type="ECO:0000313" key="1">
    <source>
        <dbReference type="EMBL" id="CAD8426505.1"/>
    </source>
</evidence>
<evidence type="ECO:0008006" key="2">
    <source>
        <dbReference type="Google" id="ProtNLM"/>
    </source>
</evidence>
<reference evidence="1" key="1">
    <citation type="submission" date="2021-01" db="EMBL/GenBank/DDBJ databases">
        <authorList>
            <person name="Corre E."/>
            <person name="Pelletier E."/>
            <person name="Niang G."/>
            <person name="Scheremetjew M."/>
            <person name="Finn R."/>
            <person name="Kale V."/>
            <person name="Holt S."/>
            <person name="Cochrane G."/>
            <person name="Meng A."/>
            <person name="Brown T."/>
            <person name="Cohen L."/>
        </authorList>
    </citation>
    <scope>NUCLEOTIDE SEQUENCE</scope>
    <source>
        <strain evidence="1">CCAP1064/1</strain>
    </source>
</reference>
<name>A0A7S0GN86_9STRA</name>
<sequence>MVPVNKHDGYIISSRNPIDRVVSAFLYVHPSNVAITTKHRAHFLKRNRGKENLFVEEYDMFFECFPDVSALAMNLVGDSNCAKLGRNIIGGGNSTMKSEMLNHFSFGYKFYASDLLVTGSRIFALRQEHLVTDWINFNLRLGGEPHEISGTNKDFKDKLEVKIPPGGLSKEERQCLCVALADELKVYLGVIDAADNLTKEEKKESRREINDGCFI</sequence>
<gene>
    <name evidence="1" type="ORF">PINE0816_LOCUS22667</name>
</gene>